<dbReference type="Gene3D" id="2.130.10.10">
    <property type="entry name" value="YVTN repeat-like/Quinoprotein amine dehydrogenase"/>
    <property type="match status" value="1"/>
</dbReference>
<gene>
    <name evidence="2" type="ORF">DQG23_11530</name>
</gene>
<dbReference type="PANTHER" id="PTHR34512">
    <property type="entry name" value="CELL SURFACE PROTEIN"/>
    <property type="match status" value="1"/>
</dbReference>
<comment type="caution">
    <text evidence="2">The sequence shown here is derived from an EMBL/GenBank/DDBJ whole genome shotgun (WGS) entry which is preliminary data.</text>
</comment>
<dbReference type="RefSeq" id="WP_113030986.1">
    <property type="nucleotide sequence ID" value="NZ_QMFB01000005.1"/>
</dbReference>
<dbReference type="InterPro" id="IPR002372">
    <property type="entry name" value="PQQ_rpt_dom"/>
</dbReference>
<organism evidence="2 3">
    <name type="scientific">Paenibacillus contaminans</name>
    <dbReference type="NCBI Taxonomy" id="450362"/>
    <lineage>
        <taxon>Bacteria</taxon>
        <taxon>Bacillati</taxon>
        <taxon>Bacillota</taxon>
        <taxon>Bacilli</taxon>
        <taxon>Bacillales</taxon>
        <taxon>Paenibacillaceae</taxon>
        <taxon>Paenibacillus</taxon>
    </lineage>
</organism>
<evidence type="ECO:0000259" key="1">
    <source>
        <dbReference type="Pfam" id="PF13360"/>
    </source>
</evidence>
<keyword evidence="3" id="KW-1185">Reference proteome</keyword>
<dbReference type="Pfam" id="PF13360">
    <property type="entry name" value="PQQ_2"/>
    <property type="match status" value="1"/>
</dbReference>
<dbReference type="OrthoDB" id="1858867at2"/>
<dbReference type="InterPro" id="IPR011047">
    <property type="entry name" value="Quinoprotein_ADH-like_sf"/>
</dbReference>
<dbReference type="Gene3D" id="2.40.128.630">
    <property type="match status" value="1"/>
</dbReference>
<dbReference type="PANTHER" id="PTHR34512:SF30">
    <property type="entry name" value="OUTER MEMBRANE PROTEIN ASSEMBLY FACTOR BAMB"/>
    <property type="match status" value="1"/>
</dbReference>
<proteinExistence type="predicted"/>
<dbReference type="InterPro" id="IPR015943">
    <property type="entry name" value="WD40/YVTN_repeat-like_dom_sf"/>
</dbReference>
<sequence>MDNMQLKLFSPNEGIGGFSEKGFDLNAIHPTTTSWVRQSRFLSPESPKETCISELIGLSDCSSIVINDNGSILFSSNRGKALVSVSPQGEVEWQFQSGTTLITPSIGREGTIYVASTGAWESKGHKLFSLSNSGQIKWIHEIDDLAKFSPVIDAEGNIYIVTNGTKLLAIDPVGELKWVFQAQFEFRCAPLITNDGRILILAGDKKLYSLTMEGEVQWHTKADTFLESIPIIDYEGNIYIGLSEQSKLKIVSFDKQGNRNEEYSTIDGDIWTTPAICKNGNLYVGASPFRLISFRMGGDIQWETFIDGQINYPPIVDSLGTVLVVSSNNTSVNRLSWVTALTSDGRVKWRSEFTGQITCPVVAPDKKIYFTNNLSMGCSCLYSLGES</sequence>
<dbReference type="AlphaFoldDB" id="A0A329MNT4"/>
<evidence type="ECO:0000313" key="3">
    <source>
        <dbReference type="Proteomes" id="UP000250369"/>
    </source>
</evidence>
<reference evidence="2 3" key="1">
    <citation type="journal article" date="2009" name="Int. J. Syst. Evol. Microbiol.">
        <title>Paenibacillus contaminans sp. nov., isolated from a contaminated laboratory plate.</title>
        <authorList>
            <person name="Chou J.H."/>
            <person name="Lee J.H."/>
            <person name="Lin M.C."/>
            <person name="Chang P.S."/>
            <person name="Arun A.B."/>
            <person name="Young C.C."/>
            <person name="Chen W.M."/>
        </authorList>
    </citation>
    <scope>NUCLEOTIDE SEQUENCE [LARGE SCALE GENOMIC DNA]</scope>
    <source>
        <strain evidence="2 3">CKOBP-6</strain>
    </source>
</reference>
<dbReference type="Proteomes" id="UP000250369">
    <property type="component" value="Unassembled WGS sequence"/>
</dbReference>
<dbReference type="SMART" id="SM00564">
    <property type="entry name" value="PQQ"/>
    <property type="match status" value="7"/>
</dbReference>
<accession>A0A329MNT4</accession>
<feature type="domain" description="Pyrrolo-quinoline quinone repeat" evidence="1">
    <location>
        <begin position="132"/>
        <end position="349"/>
    </location>
</feature>
<name>A0A329MNT4_9BACL</name>
<protein>
    <recommendedName>
        <fullName evidence="1">Pyrrolo-quinoline quinone repeat domain-containing protein</fullName>
    </recommendedName>
</protein>
<evidence type="ECO:0000313" key="2">
    <source>
        <dbReference type="EMBL" id="RAV21282.1"/>
    </source>
</evidence>
<dbReference type="InterPro" id="IPR018391">
    <property type="entry name" value="PQQ_b-propeller_rpt"/>
</dbReference>
<dbReference type="EMBL" id="QMFB01000005">
    <property type="protein sequence ID" value="RAV21282.1"/>
    <property type="molecule type" value="Genomic_DNA"/>
</dbReference>
<dbReference type="SUPFAM" id="SSF50998">
    <property type="entry name" value="Quinoprotein alcohol dehydrogenase-like"/>
    <property type="match status" value="1"/>
</dbReference>